<evidence type="ECO:0000313" key="2">
    <source>
        <dbReference type="EMBL" id="SFE07751.1"/>
    </source>
</evidence>
<gene>
    <name evidence="2" type="ORF">SAMN04515678_10631</name>
</gene>
<dbReference type="AlphaFoldDB" id="A0A1I1XKM5"/>
<sequence length="123" mass="13702">MRHLIAIPLALSLLAAPAMSQDAVEDDEGRGFSLMERGAQLFFRGMMDEMEPALRDLRALAEDLGPELQDFVSEMGPALRGVLERVEDWSAYHPPEILDNGDIIMRRKADRPPLADPSDDVDI</sequence>
<keyword evidence="3" id="KW-1185">Reference proteome</keyword>
<proteinExistence type="predicted"/>
<dbReference type="EMBL" id="FOMS01000006">
    <property type="protein sequence ID" value="SFE07751.1"/>
    <property type="molecule type" value="Genomic_DNA"/>
</dbReference>
<dbReference type="RefSeq" id="WP_149755877.1">
    <property type="nucleotide sequence ID" value="NZ_FOMS01000006.1"/>
</dbReference>
<evidence type="ECO:0000313" key="3">
    <source>
        <dbReference type="Proteomes" id="UP000325289"/>
    </source>
</evidence>
<feature type="chain" id="PRO_5009302005" description="AAA+ family ATPase" evidence="1">
    <location>
        <begin position="21"/>
        <end position="123"/>
    </location>
</feature>
<organism evidence="2 3">
    <name type="scientific">Roseivivax sediminis</name>
    <dbReference type="NCBI Taxonomy" id="936889"/>
    <lineage>
        <taxon>Bacteria</taxon>
        <taxon>Pseudomonadati</taxon>
        <taxon>Pseudomonadota</taxon>
        <taxon>Alphaproteobacteria</taxon>
        <taxon>Rhodobacterales</taxon>
        <taxon>Roseobacteraceae</taxon>
        <taxon>Roseivivax</taxon>
    </lineage>
</organism>
<reference evidence="2 3" key="1">
    <citation type="submission" date="2016-10" db="EMBL/GenBank/DDBJ databases">
        <authorList>
            <person name="Varghese N."/>
            <person name="Submissions S."/>
        </authorList>
    </citation>
    <scope>NUCLEOTIDE SEQUENCE [LARGE SCALE GENOMIC DNA]</scope>
    <source>
        <strain evidence="3">YIM D21,KCTC 23444,ACCC 10710</strain>
    </source>
</reference>
<evidence type="ECO:0008006" key="4">
    <source>
        <dbReference type="Google" id="ProtNLM"/>
    </source>
</evidence>
<protein>
    <recommendedName>
        <fullName evidence="4">AAA+ family ATPase</fullName>
    </recommendedName>
</protein>
<dbReference type="OrthoDB" id="7308154at2"/>
<feature type="signal peptide" evidence="1">
    <location>
        <begin position="1"/>
        <end position="20"/>
    </location>
</feature>
<dbReference type="Proteomes" id="UP000325289">
    <property type="component" value="Unassembled WGS sequence"/>
</dbReference>
<accession>A0A1I1XKM5</accession>
<evidence type="ECO:0000256" key="1">
    <source>
        <dbReference type="SAM" id="SignalP"/>
    </source>
</evidence>
<keyword evidence="1" id="KW-0732">Signal</keyword>
<name>A0A1I1XKM5_9RHOB</name>